<sequence>MNKLPIIDYSTTEIFYIRNIVIKCLDGTSVLGLILNALIFILCIGIKENEFIPYKRIVILSALTDGIYIISAKSAANLLEPRVHHLVTFIYLSDVFKEVPNNIALLLALSSIFIQTNQTLNKFWMLILMNISWNLLNMIFWYTGFNETGPENYEAIRNDLPDAFFYRNDKYPIVYFATNTNTIKGLLGISHSVVTLLIVVALEIYIFIKIWKQLKLSHKKMHTKTRHMHSQLNKVMIFNAVTSIISGLGPASIVLLCSILEIHLNGISNYICLMFIFIILLNPIMTIIFIKPCHRKLLSYFKFQNHGSTIK</sequence>
<evidence type="ECO:0000313" key="2">
    <source>
        <dbReference type="WBParaSite" id="RSKR_0000126666.1"/>
    </source>
</evidence>
<proteinExistence type="predicted"/>
<organism evidence="1 2">
    <name type="scientific">Rhabditophanes sp. KR3021</name>
    <dbReference type="NCBI Taxonomy" id="114890"/>
    <lineage>
        <taxon>Eukaryota</taxon>
        <taxon>Metazoa</taxon>
        <taxon>Ecdysozoa</taxon>
        <taxon>Nematoda</taxon>
        <taxon>Chromadorea</taxon>
        <taxon>Rhabditida</taxon>
        <taxon>Tylenchina</taxon>
        <taxon>Panagrolaimomorpha</taxon>
        <taxon>Strongyloidoidea</taxon>
        <taxon>Alloionematidae</taxon>
        <taxon>Rhabditophanes</taxon>
    </lineage>
</organism>
<name>A0AC35TJF8_9BILA</name>
<evidence type="ECO:0000313" key="1">
    <source>
        <dbReference type="Proteomes" id="UP000095286"/>
    </source>
</evidence>
<accession>A0AC35TJF8</accession>
<dbReference type="Proteomes" id="UP000095286">
    <property type="component" value="Unplaced"/>
</dbReference>
<reference evidence="2" key="1">
    <citation type="submission" date="2016-11" db="UniProtKB">
        <authorList>
            <consortium name="WormBaseParasite"/>
        </authorList>
    </citation>
    <scope>IDENTIFICATION</scope>
    <source>
        <strain evidence="2">KR3021</strain>
    </source>
</reference>
<dbReference type="WBParaSite" id="RSKR_0000126666.1">
    <property type="protein sequence ID" value="RSKR_0000126666.1"/>
    <property type="gene ID" value="RSKR_0000126666"/>
</dbReference>
<protein>
    <submittedName>
        <fullName evidence="2">G_PROTEIN_RECEP_F1_2 domain-containing protein</fullName>
    </submittedName>
</protein>